<dbReference type="AlphaFoldDB" id="A0A976M6K2"/>
<accession>A0A976M6K2</accession>
<dbReference type="InterPro" id="IPR045176">
    <property type="entry name" value="Got1"/>
</dbReference>
<evidence type="ECO:0008006" key="4">
    <source>
        <dbReference type="Google" id="ProtNLM"/>
    </source>
</evidence>
<reference evidence="2" key="1">
    <citation type="submission" date="2022-07" db="EMBL/GenBank/DDBJ databases">
        <title>Evaluation of T. orientalis genome assembly methods using nanopore sequencing and analysis of variation between genomes.</title>
        <authorList>
            <person name="Yam J."/>
            <person name="Micallef M.L."/>
            <person name="Liu M."/>
            <person name="Djordjevic S.P."/>
            <person name="Bogema D.R."/>
            <person name="Jenkins C."/>
        </authorList>
    </citation>
    <scope>NUCLEOTIDE SEQUENCE</scope>
    <source>
        <strain evidence="2">Fish Creek</strain>
    </source>
</reference>
<dbReference type="GO" id="GO:0005829">
    <property type="term" value="C:cytosol"/>
    <property type="evidence" value="ECO:0007669"/>
    <property type="project" value="GOC"/>
</dbReference>
<keyword evidence="1" id="KW-0472">Membrane</keyword>
<evidence type="ECO:0000256" key="1">
    <source>
        <dbReference type="SAM" id="Phobius"/>
    </source>
</evidence>
<feature type="transmembrane region" description="Helical" evidence="1">
    <location>
        <begin position="83"/>
        <end position="104"/>
    </location>
</feature>
<evidence type="ECO:0000313" key="2">
    <source>
        <dbReference type="EMBL" id="UKJ89458.1"/>
    </source>
</evidence>
<name>A0A976M6K2_THEOR</name>
<dbReference type="Proteomes" id="UP000244803">
    <property type="component" value="Chromosome 4"/>
</dbReference>
<keyword evidence="1" id="KW-1133">Transmembrane helix</keyword>
<dbReference type="GO" id="GO:0006888">
    <property type="term" value="P:endoplasmic reticulum to Golgi vesicle-mediated transport"/>
    <property type="evidence" value="ECO:0007669"/>
    <property type="project" value="InterPro"/>
</dbReference>
<dbReference type="PANTHER" id="PTHR21493:SF9">
    <property type="entry name" value="GOLGI TRANSPORT PROTEIN 1-RELATED"/>
    <property type="match status" value="1"/>
</dbReference>
<dbReference type="EMBL" id="CP056067">
    <property type="protein sequence ID" value="UKJ89458.1"/>
    <property type="molecule type" value="Genomic_DNA"/>
</dbReference>
<keyword evidence="1" id="KW-0812">Transmembrane</keyword>
<feature type="transmembrane region" description="Helical" evidence="1">
    <location>
        <begin position="33"/>
        <end position="53"/>
    </location>
</feature>
<proteinExistence type="predicted"/>
<dbReference type="PANTHER" id="PTHR21493">
    <property type="entry name" value="CGI-141-RELATED/LIPASE CONTAINING PROTEIN"/>
    <property type="match status" value="1"/>
</dbReference>
<protein>
    <recommendedName>
        <fullName evidence="4">Vesicle transport protein</fullName>
    </recommendedName>
</protein>
<gene>
    <name evidence="2" type="ORF">MACJ_002709</name>
</gene>
<dbReference type="OrthoDB" id="204784at2759"/>
<sequence>MKSKPNLGLTLLWLGFFFGFMSLLFFINRPLLVISNVLIVLGFLFVMGPGKFFMFFGKKIKSTMCYGVGFVLLMIKLDSESLMTQMSVQFGGLLVQMIGCYFLFQEFLPNVISYLQLTPFNKVLRAPVVKTCVNFLDNKSTRLPS</sequence>
<feature type="transmembrane region" description="Helical" evidence="1">
    <location>
        <begin position="7"/>
        <end position="27"/>
    </location>
</feature>
<evidence type="ECO:0000313" key="3">
    <source>
        <dbReference type="Proteomes" id="UP000244803"/>
    </source>
</evidence>
<organism evidence="2 3">
    <name type="scientific">Theileria orientalis</name>
    <dbReference type="NCBI Taxonomy" id="68886"/>
    <lineage>
        <taxon>Eukaryota</taxon>
        <taxon>Sar</taxon>
        <taxon>Alveolata</taxon>
        <taxon>Apicomplexa</taxon>
        <taxon>Aconoidasida</taxon>
        <taxon>Piroplasmida</taxon>
        <taxon>Theileriidae</taxon>
        <taxon>Theileria</taxon>
    </lineage>
</organism>
<dbReference type="GO" id="GO:0042147">
    <property type="term" value="P:retrograde transport, endosome to Golgi"/>
    <property type="evidence" value="ECO:0007669"/>
    <property type="project" value="InterPro"/>
</dbReference>